<name>A0A0G1RHQ8_9BACT</name>
<gene>
    <name evidence="2" type="ORF">UX78_C0002G0019</name>
</gene>
<organism evidence="2 3">
    <name type="scientific">Candidatus Amesbacteria bacterium GW2011_GWA2_47_11</name>
    <dbReference type="NCBI Taxonomy" id="1618357"/>
    <lineage>
        <taxon>Bacteria</taxon>
        <taxon>Candidatus Amesiibacteriota</taxon>
    </lineage>
</organism>
<evidence type="ECO:0000313" key="3">
    <source>
        <dbReference type="Proteomes" id="UP000034607"/>
    </source>
</evidence>
<dbReference type="AlphaFoldDB" id="A0A0G1RHQ8"/>
<dbReference type="InterPro" id="IPR012349">
    <property type="entry name" value="Split_barrel_FMN-bd"/>
</dbReference>
<dbReference type="Proteomes" id="UP000034607">
    <property type="component" value="Unassembled WGS sequence"/>
</dbReference>
<evidence type="ECO:0000313" key="2">
    <source>
        <dbReference type="EMBL" id="KKU56839.1"/>
    </source>
</evidence>
<sequence length="147" mass="16779">MDLAKVAKQIINKNIYLTLGTTDGQIPWTAPLFYAVDPVTYNFYFISQLDSLHTRHLLQNPTISFAIFDSRQKEGAGNGVQGSGQAFLLSDDELPEAFKHYHTTYVPMKTESFTGEAPYRFFKVIPDHFYILDPEAKTDKRIEVKLL</sequence>
<protein>
    <submittedName>
        <fullName evidence="2">Pyridoxamine 5'-phosphate oxidase-related FMN-binding protein</fullName>
    </submittedName>
</protein>
<dbReference type="InterPro" id="IPR011576">
    <property type="entry name" value="Pyridox_Oxase_N"/>
</dbReference>
<reference evidence="2 3" key="1">
    <citation type="journal article" date="2015" name="Nature">
        <title>rRNA introns, odd ribosomes, and small enigmatic genomes across a large radiation of phyla.</title>
        <authorList>
            <person name="Brown C.T."/>
            <person name="Hug L.A."/>
            <person name="Thomas B.C."/>
            <person name="Sharon I."/>
            <person name="Castelle C.J."/>
            <person name="Singh A."/>
            <person name="Wilkins M.J."/>
            <person name="Williams K.H."/>
            <person name="Banfield J.F."/>
        </authorList>
    </citation>
    <scope>NUCLEOTIDE SEQUENCE [LARGE SCALE GENOMIC DNA]</scope>
</reference>
<feature type="domain" description="Pyridoxamine 5'-phosphate oxidase N-terminal" evidence="1">
    <location>
        <begin position="5"/>
        <end position="130"/>
    </location>
</feature>
<dbReference type="SUPFAM" id="SSF50475">
    <property type="entry name" value="FMN-binding split barrel"/>
    <property type="match status" value="1"/>
</dbReference>
<dbReference type="Gene3D" id="2.30.110.10">
    <property type="entry name" value="Electron Transport, Fmn-binding Protein, Chain A"/>
    <property type="match status" value="1"/>
</dbReference>
<accession>A0A0G1RHQ8</accession>
<dbReference type="EMBL" id="LCNM01000002">
    <property type="protein sequence ID" value="KKU56839.1"/>
    <property type="molecule type" value="Genomic_DNA"/>
</dbReference>
<comment type="caution">
    <text evidence="2">The sequence shown here is derived from an EMBL/GenBank/DDBJ whole genome shotgun (WGS) entry which is preliminary data.</text>
</comment>
<evidence type="ECO:0000259" key="1">
    <source>
        <dbReference type="Pfam" id="PF01243"/>
    </source>
</evidence>
<proteinExistence type="predicted"/>
<dbReference type="Pfam" id="PF01243">
    <property type="entry name" value="PNPOx_N"/>
    <property type="match status" value="1"/>
</dbReference>